<accession>A0ABQ6NR57</accession>
<sequence length="52" mass="6006">MINAQIPQGNLRAFSYLWPLKTKKPHKVRFGNAINMARHGGIRTRDAQFRKA</sequence>
<dbReference type="Proteomes" id="UP001285921">
    <property type="component" value="Unassembled WGS sequence"/>
</dbReference>
<proteinExistence type="predicted"/>
<reference evidence="1 2" key="1">
    <citation type="submission" date="2023-05" db="EMBL/GenBank/DDBJ databases">
        <title>Draft genome of Paenibacillus sp. CCS26.</title>
        <authorList>
            <person name="Akita H."/>
            <person name="Shinto Y."/>
            <person name="Kimura Z."/>
        </authorList>
    </citation>
    <scope>NUCLEOTIDE SEQUENCE [LARGE SCALE GENOMIC DNA]</scope>
    <source>
        <strain evidence="1 2">CCS26</strain>
    </source>
</reference>
<protein>
    <submittedName>
        <fullName evidence="1">Uncharacterized protein</fullName>
    </submittedName>
</protein>
<evidence type="ECO:0000313" key="1">
    <source>
        <dbReference type="EMBL" id="GMK47585.1"/>
    </source>
</evidence>
<name>A0ABQ6NR57_9BACL</name>
<keyword evidence="2" id="KW-1185">Reference proteome</keyword>
<comment type="caution">
    <text evidence="1">The sequence shown here is derived from an EMBL/GenBank/DDBJ whole genome shotgun (WGS) entry which is preliminary data.</text>
</comment>
<dbReference type="EMBL" id="BTCL01000021">
    <property type="protein sequence ID" value="GMK47585.1"/>
    <property type="molecule type" value="Genomic_DNA"/>
</dbReference>
<organism evidence="1 2">
    <name type="scientific">Paenibacillus glycanilyticus</name>
    <dbReference type="NCBI Taxonomy" id="126569"/>
    <lineage>
        <taxon>Bacteria</taxon>
        <taxon>Bacillati</taxon>
        <taxon>Bacillota</taxon>
        <taxon>Bacilli</taxon>
        <taxon>Bacillales</taxon>
        <taxon>Paenibacillaceae</taxon>
        <taxon>Paenibacillus</taxon>
    </lineage>
</organism>
<gene>
    <name evidence="1" type="ORF">PghCCS26_47150</name>
</gene>
<evidence type="ECO:0000313" key="2">
    <source>
        <dbReference type="Proteomes" id="UP001285921"/>
    </source>
</evidence>